<protein>
    <submittedName>
        <fullName evidence="3">Glycine oxidase</fullName>
        <ecNumber evidence="3">1.4.3.19</ecNumber>
    </submittedName>
</protein>
<dbReference type="OrthoDB" id="7818064at2"/>
<evidence type="ECO:0000313" key="3">
    <source>
        <dbReference type="EMBL" id="SEH67822.1"/>
    </source>
</evidence>
<dbReference type="InterPro" id="IPR036188">
    <property type="entry name" value="FAD/NAD-bd_sf"/>
</dbReference>
<organism evidence="3 4">
    <name type="scientific">Rhizobium tibeticum</name>
    <dbReference type="NCBI Taxonomy" id="501024"/>
    <lineage>
        <taxon>Bacteria</taxon>
        <taxon>Pseudomonadati</taxon>
        <taxon>Pseudomonadota</taxon>
        <taxon>Alphaproteobacteria</taxon>
        <taxon>Hyphomicrobiales</taxon>
        <taxon>Rhizobiaceae</taxon>
        <taxon>Rhizobium/Agrobacterium group</taxon>
        <taxon>Rhizobium</taxon>
    </lineage>
</organism>
<dbReference type="PANTHER" id="PTHR13847:SF289">
    <property type="entry name" value="GLYCINE OXIDASE"/>
    <property type="match status" value="1"/>
</dbReference>
<reference evidence="4" key="1">
    <citation type="submission" date="2016-10" db="EMBL/GenBank/DDBJ databases">
        <authorList>
            <person name="Wibberg D."/>
        </authorList>
    </citation>
    <scope>NUCLEOTIDE SEQUENCE [LARGE SCALE GENOMIC DNA]</scope>
</reference>
<keyword evidence="1 3" id="KW-0560">Oxidoreductase</keyword>
<dbReference type="Gene3D" id="3.50.50.60">
    <property type="entry name" value="FAD/NAD(P)-binding domain"/>
    <property type="match status" value="1"/>
</dbReference>
<dbReference type="Pfam" id="PF01266">
    <property type="entry name" value="DAO"/>
    <property type="match status" value="1"/>
</dbReference>
<dbReference type="RefSeq" id="WP_072373296.1">
    <property type="nucleotide sequence ID" value="NZ_FNXB01000007.1"/>
</dbReference>
<evidence type="ECO:0000259" key="2">
    <source>
        <dbReference type="Pfam" id="PF01266"/>
    </source>
</evidence>
<feature type="domain" description="FAD dependent oxidoreductase" evidence="2">
    <location>
        <begin position="19"/>
        <end position="362"/>
    </location>
</feature>
<evidence type="ECO:0000313" key="4">
    <source>
        <dbReference type="Proteomes" id="UP000183063"/>
    </source>
</evidence>
<evidence type="ECO:0000256" key="1">
    <source>
        <dbReference type="ARBA" id="ARBA00023002"/>
    </source>
</evidence>
<dbReference type="STRING" id="501024.RTCCBAU85039_1765"/>
<dbReference type="SUPFAM" id="SSF54373">
    <property type="entry name" value="FAD-linked reductases, C-terminal domain"/>
    <property type="match status" value="1"/>
</dbReference>
<dbReference type="Gene3D" id="3.30.9.10">
    <property type="entry name" value="D-Amino Acid Oxidase, subunit A, domain 2"/>
    <property type="match status" value="1"/>
</dbReference>
<name>A0A1K0IYI4_9HYPH</name>
<gene>
    <name evidence="3" type="primary">thiO_2</name>
    <name evidence="3" type="ORF">RTCCBAU85039_1765</name>
</gene>
<proteinExistence type="predicted"/>
<dbReference type="SUPFAM" id="SSF51971">
    <property type="entry name" value="Nucleotide-binding domain"/>
    <property type="match status" value="1"/>
</dbReference>
<dbReference type="GO" id="GO:0005737">
    <property type="term" value="C:cytoplasm"/>
    <property type="evidence" value="ECO:0007669"/>
    <property type="project" value="TreeGrafter"/>
</dbReference>
<dbReference type="Proteomes" id="UP000183063">
    <property type="component" value="Unassembled WGS sequence"/>
</dbReference>
<dbReference type="AlphaFoldDB" id="A0A1K0IYI4"/>
<accession>A0A1K0IYI4</accession>
<dbReference type="GO" id="GO:0043799">
    <property type="term" value="F:glycine oxidase activity"/>
    <property type="evidence" value="ECO:0007669"/>
    <property type="project" value="UniProtKB-EC"/>
</dbReference>
<dbReference type="InterPro" id="IPR006076">
    <property type="entry name" value="FAD-dep_OxRdtase"/>
</dbReference>
<dbReference type="EC" id="1.4.3.19" evidence="3"/>
<dbReference type="EMBL" id="FNXB01000007">
    <property type="protein sequence ID" value="SEH67822.1"/>
    <property type="molecule type" value="Genomic_DNA"/>
</dbReference>
<sequence>MTKADSPALPSGQSSTALLIVGGGIMGLWAAVHAERLGIDALLVDADRLGHGASGGLLGALMAHMPDKWNAKKQFQFDALVSLEAEIAALEQQTGLSTGYRRSGRLIPLPKPHLRKIALGHSRDAEDHWMAGERRFHWHVLDRPPQENWLDGAAGESGFVLDTLAARVAPLSLIAVLAAFLRDARHVRVAEHVSIDGLDLQHKVAKTSMGDVTFSQCIVAAGHQSFPLLERCTGGLSRPLGQPVKGQAALLKVDVDPSMPTIFRDGLYIVAHEGGHVAIGSTSEVRFDEPFSTDRQLDALIEAAAQLVPALQGAPILERWAGLRPKAIDRDPMVGAHPDHDSLVALTGGFKVSFGLAHHLAAVAVHLAAGRQPPFALPESFLLANHIRVASR</sequence>
<dbReference type="PANTHER" id="PTHR13847">
    <property type="entry name" value="SARCOSINE DEHYDROGENASE-RELATED"/>
    <property type="match status" value="1"/>
</dbReference>